<dbReference type="STRING" id="106004.A0A1Y2G239"/>
<dbReference type="PRINTS" id="PR00069">
    <property type="entry name" value="ALDKETRDTASE"/>
</dbReference>
<dbReference type="GO" id="GO:0016491">
    <property type="term" value="F:oxidoreductase activity"/>
    <property type="evidence" value="ECO:0007669"/>
    <property type="project" value="InterPro"/>
</dbReference>
<dbReference type="InterPro" id="IPR036812">
    <property type="entry name" value="NAD(P)_OxRdtase_dom_sf"/>
</dbReference>
<dbReference type="InParanoid" id="A0A1Y2G239"/>
<dbReference type="Pfam" id="PF00248">
    <property type="entry name" value="Aldo_ket_red"/>
    <property type="match status" value="1"/>
</dbReference>
<reference evidence="2 3" key="1">
    <citation type="submission" date="2016-07" db="EMBL/GenBank/DDBJ databases">
        <title>Pervasive Adenine N6-methylation of Active Genes in Fungi.</title>
        <authorList>
            <consortium name="DOE Joint Genome Institute"/>
            <person name="Mondo S.J."/>
            <person name="Dannebaum R.O."/>
            <person name="Kuo R.C."/>
            <person name="Labutti K."/>
            <person name="Haridas S."/>
            <person name="Kuo A."/>
            <person name="Salamov A."/>
            <person name="Ahrendt S.R."/>
            <person name="Lipzen A."/>
            <person name="Sullivan W."/>
            <person name="Andreopoulos W.B."/>
            <person name="Clum A."/>
            <person name="Lindquist E."/>
            <person name="Daum C."/>
            <person name="Ramamoorthy G.K."/>
            <person name="Gryganskyi A."/>
            <person name="Culley D."/>
            <person name="Magnuson J.K."/>
            <person name="James T.Y."/>
            <person name="O'Malley M.A."/>
            <person name="Stajich J.E."/>
            <person name="Spatafora J.W."/>
            <person name="Visel A."/>
            <person name="Grigoriev I.V."/>
        </authorList>
    </citation>
    <scope>NUCLEOTIDE SEQUENCE [LARGE SCALE GENOMIC DNA]</scope>
    <source>
        <strain evidence="2 3">62-1032</strain>
    </source>
</reference>
<evidence type="ECO:0000259" key="1">
    <source>
        <dbReference type="Pfam" id="PF00248"/>
    </source>
</evidence>
<name>A0A1Y2G239_9BASI</name>
<dbReference type="PANTHER" id="PTHR11732">
    <property type="entry name" value="ALDO/KETO REDUCTASE"/>
    <property type="match status" value="1"/>
</dbReference>
<proteinExistence type="predicted"/>
<dbReference type="Gene3D" id="3.20.20.100">
    <property type="entry name" value="NADP-dependent oxidoreductase domain"/>
    <property type="match status" value="1"/>
</dbReference>
<accession>A0A1Y2G239</accession>
<protein>
    <submittedName>
        <fullName evidence="2">Aldo/keto reductase</fullName>
    </submittedName>
</protein>
<dbReference type="Proteomes" id="UP000193467">
    <property type="component" value="Unassembled WGS sequence"/>
</dbReference>
<dbReference type="OrthoDB" id="5357513at2759"/>
<dbReference type="SUPFAM" id="SSF51430">
    <property type="entry name" value="NAD(P)-linked oxidoreductase"/>
    <property type="match status" value="1"/>
</dbReference>
<dbReference type="CDD" id="cd19071">
    <property type="entry name" value="AKR_AKR1-5-like"/>
    <property type="match status" value="1"/>
</dbReference>
<keyword evidence="3" id="KW-1185">Reference proteome</keyword>
<evidence type="ECO:0000313" key="3">
    <source>
        <dbReference type="Proteomes" id="UP000193467"/>
    </source>
</evidence>
<gene>
    <name evidence="2" type="ORF">BCR35DRAFT_287663</name>
</gene>
<dbReference type="InterPro" id="IPR023210">
    <property type="entry name" value="NADP_OxRdtase_dom"/>
</dbReference>
<dbReference type="InterPro" id="IPR020471">
    <property type="entry name" value="AKR"/>
</dbReference>
<organism evidence="2 3">
    <name type="scientific">Leucosporidium creatinivorum</name>
    <dbReference type="NCBI Taxonomy" id="106004"/>
    <lineage>
        <taxon>Eukaryota</taxon>
        <taxon>Fungi</taxon>
        <taxon>Dikarya</taxon>
        <taxon>Basidiomycota</taxon>
        <taxon>Pucciniomycotina</taxon>
        <taxon>Microbotryomycetes</taxon>
        <taxon>Leucosporidiales</taxon>
        <taxon>Leucosporidium</taxon>
    </lineage>
</organism>
<dbReference type="AlphaFoldDB" id="A0A1Y2G239"/>
<comment type="caution">
    <text evidence="2">The sequence shown here is derived from an EMBL/GenBank/DDBJ whole genome shotgun (WGS) entry which is preliminary data.</text>
</comment>
<dbReference type="EMBL" id="MCGR01000005">
    <property type="protein sequence ID" value="ORY89671.1"/>
    <property type="molecule type" value="Genomic_DNA"/>
</dbReference>
<feature type="domain" description="NADP-dependent oxidoreductase" evidence="1">
    <location>
        <begin position="16"/>
        <end position="265"/>
    </location>
</feature>
<evidence type="ECO:0000313" key="2">
    <source>
        <dbReference type="EMBL" id="ORY89671.1"/>
    </source>
</evidence>
<sequence length="292" mass="33016">MLAQPAMLYGTAWKAANTTALVVQAVREGFRGIDTACQPKHYRQELVGEALQTLSRDHGIPREEIWLQTKFTSLDGQDLSKPIPYDKNAPLATQVQQSFATSLQQLGTSYIDSLVMHSPMRTKQDNLIVWKEFEALVKEGKVHQLGISNIYDPDLLRWAFETFDIKPSVVQNRFCEEHLHYCGPILALCEQYGAKFQSFWTLSANPTLLASPPLRSLASQQSLTPPQALYKLLIQSSRFDEGRIVPLNGTTSLKHMKEDLAVLDLVEEEKQSRGESRAWTKAEKEVEELLWG</sequence>